<dbReference type="RefSeq" id="WP_189065453.1">
    <property type="nucleotide sequence ID" value="NZ_BMQM01000017.1"/>
</dbReference>
<keyword evidence="3" id="KW-1185">Reference proteome</keyword>
<dbReference type="EMBL" id="BMQM01000017">
    <property type="protein sequence ID" value="GGR62974.1"/>
    <property type="molecule type" value="Genomic_DNA"/>
</dbReference>
<sequence>MSAFDFAAAIKARPSGAQQAQLVAAFGNPEGPGATPSAQGPAWFEPSPQWRAANLVRVPVTDLPGWPAYPGSSITAVTVHRLVAPVLVATWAELRKRGLNGRLRTYNGAFAARHMGHDRSRPLSVHAFGAAIDFDAAWNGYGVPLDRMQIDRDVIRCFEECGWSWGGHWTGQYADGMHLQWTDPLPGVTVPAWQDAMAHKASVPPAPAPAPAPAAPSGRGVVLSQFGRPFADIDGSRVTITGAATIVINATDPGKVQIRVEREKA</sequence>
<dbReference type="InterPro" id="IPR039561">
    <property type="entry name" value="Peptidase_M15C"/>
</dbReference>
<evidence type="ECO:0000313" key="3">
    <source>
        <dbReference type="Proteomes" id="UP000634308"/>
    </source>
</evidence>
<dbReference type="InterPro" id="IPR009045">
    <property type="entry name" value="Zn_M74/Hedgehog-like"/>
</dbReference>
<organism evidence="2 3">
    <name type="scientific">Deinococcus seoulensis</name>
    <dbReference type="NCBI Taxonomy" id="1837379"/>
    <lineage>
        <taxon>Bacteria</taxon>
        <taxon>Thermotogati</taxon>
        <taxon>Deinococcota</taxon>
        <taxon>Deinococci</taxon>
        <taxon>Deinococcales</taxon>
        <taxon>Deinococcaceae</taxon>
        <taxon>Deinococcus</taxon>
    </lineage>
</organism>
<feature type="domain" description="Peptidase M15C" evidence="1">
    <location>
        <begin position="120"/>
        <end position="181"/>
    </location>
</feature>
<dbReference type="Gene3D" id="3.30.1380.10">
    <property type="match status" value="1"/>
</dbReference>
<comment type="caution">
    <text evidence="2">The sequence shown here is derived from an EMBL/GenBank/DDBJ whole genome shotgun (WGS) entry which is preliminary data.</text>
</comment>
<gene>
    <name evidence="2" type="ORF">GCM10008959_26320</name>
</gene>
<dbReference type="Pfam" id="PF13539">
    <property type="entry name" value="Peptidase_M15_4"/>
    <property type="match status" value="1"/>
</dbReference>
<reference evidence="3" key="1">
    <citation type="journal article" date="2019" name="Int. J. Syst. Evol. Microbiol.">
        <title>The Global Catalogue of Microorganisms (GCM) 10K type strain sequencing project: providing services to taxonomists for standard genome sequencing and annotation.</title>
        <authorList>
            <consortium name="The Broad Institute Genomics Platform"/>
            <consortium name="The Broad Institute Genome Sequencing Center for Infectious Disease"/>
            <person name="Wu L."/>
            <person name="Ma J."/>
        </authorList>
    </citation>
    <scope>NUCLEOTIDE SEQUENCE [LARGE SCALE GENOMIC DNA]</scope>
    <source>
        <strain evidence="3">JCM 31404</strain>
    </source>
</reference>
<dbReference type="SUPFAM" id="SSF55166">
    <property type="entry name" value="Hedgehog/DD-peptidase"/>
    <property type="match status" value="1"/>
</dbReference>
<evidence type="ECO:0000259" key="1">
    <source>
        <dbReference type="Pfam" id="PF13539"/>
    </source>
</evidence>
<proteinExistence type="predicted"/>
<evidence type="ECO:0000313" key="2">
    <source>
        <dbReference type="EMBL" id="GGR62974.1"/>
    </source>
</evidence>
<dbReference type="Proteomes" id="UP000634308">
    <property type="component" value="Unassembled WGS sequence"/>
</dbReference>
<name>A0ABQ2RWB7_9DEIO</name>
<protein>
    <recommendedName>
        <fullName evidence="1">Peptidase M15C domain-containing protein</fullName>
    </recommendedName>
</protein>
<accession>A0ABQ2RWB7</accession>